<keyword evidence="2" id="KW-1185">Reference proteome</keyword>
<protein>
    <recommendedName>
        <fullName evidence="3">FeoB-associated Cys-rich membrane protein</fullName>
    </recommendedName>
</protein>
<evidence type="ECO:0008006" key="3">
    <source>
        <dbReference type="Google" id="ProtNLM"/>
    </source>
</evidence>
<name>A0ABS3HQX1_9ENTE</name>
<organism evidence="1 2">
    <name type="scientific">Candidatus Vagococcus giribetii</name>
    <dbReference type="NCBI Taxonomy" id="2230876"/>
    <lineage>
        <taxon>Bacteria</taxon>
        <taxon>Bacillati</taxon>
        <taxon>Bacillota</taxon>
        <taxon>Bacilli</taxon>
        <taxon>Lactobacillales</taxon>
        <taxon>Enterococcaceae</taxon>
        <taxon>Vagococcus</taxon>
    </lineage>
</organism>
<comment type="caution">
    <text evidence="1">The sequence shown here is derived from an EMBL/GenBank/DDBJ whole genome shotgun (WGS) entry which is preliminary data.</text>
</comment>
<evidence type="ECO:0000313" key="1">
    <source>
        <dbReference type="EMBL" id="MBO0476021.1"/>
    </source>
</evidence>
<evidence type="ECO:0000313" key="2">
    <source>
        <dbReference type="Proteomes" id="UP000664857"/>
    </source>
</evidence>
<dbReference type="Proteomes" id="UP000664857">
    <property type="component" value="Unassembled WGS sequence"/>
</dbReference>
<accession>A0ABS3HQX1</accession>
<proteinExistence type="predicted"/>
<gene>
    <name evidence="1" type="ORF">DOK76_02995</name>
</gene>
<sequence>MATLLISLVIFSYIGFLIYRRVTHKSSSCSCSTVDCPIKNQGHEEK</sequence>
<dbReference type="RefSeq" id="WP_206964883.1">
    <property type="nucleotide sequence ID" value="NZ_JAFLVX010000009.1"/>
</dbReference>
<dbReference type="EMBL" id="JAFLVX010000009">
    <property type="protein sequence ID" value="MBO0476021.1"/>
    <property type="molecule type" value="Genomic_DNA"/>
</dbReference>
<reference evidence="1 2" key="1">
    <citation type="submission" date="2021-03" db="EMBL/GenBank/DDBJ databases">
        <title>Enterococcal diversity collection.</title>
        <authorList>
            <person name="Gilmore M.S."/>
            <person name="Schwartzman J."/>
            <person name="Van Tyne D."/>
            <person name="Martin M."/>
            <person name="Earl A.M."/>
            <person name="Manson A.L."/>
            <person name="Straub T."/>
            <person name="Salamzade R."/>
            <person name="Saavedra J."/>
            <person name="Lebreton F."/>
            <person name="Prichula J."/>
            <person name="Schaufler K."/>
            <person name="Gaca A."/>
            <person name="Sgardioli B."/>
            <person name="Wagenaar J."/>
            <person name="Strong T."/>
        </authorList>
    </citation>
    <scope>NUCLEOTIDE SEQUENCE [LARGE SCALE GENOMIC DNA]</scope>
    <source>
        <strain evidence="1 2">DIV0080</strain>
    </source>
</reference>